<reference evidence="4" key="1">
    <citation type="journal article" date="2008" name="Nat. Genet.">
        <title>The Pristionchus pacificus genome provides a unique perspective on nematode lifestyle and parasitism.</title>
        <authorList>
            <person name="Dieterich C."/>
            <person name="Clifton S.W."/>
            <person name="Schuster L.N."/>
            <person name="Chinwalla A."/>
            <person name="Delehaunty K."/>
            <person name="Dinkelacker I."/>
            <person name="Fulton L."/>
            <person name="Fulton R."/>
            <person name="Godfrey J."/>
            <person name="Minx P."/>
            <person name="Mitreva M."/>
            <person name="Roeseler W."/>
            <person name="Tian H."/>
            <person name="Witte H."/>
            <person name="Yang S.P."/>
            <person name="Wilson R.K."/>
            <person name="Sommer R.J."/>
        </authorList>
    </citation>
    <scope>NUCLEOTIDE SEQUENCE [LARGE SCALE GENOMIC DNA]</scope>
    <source>
        <strain evidence="4">PS312</strain>
    </source>
</reference>
<accession>A0A8R1UH91</accession>
<dbReference type="InterPro" id="IPR036465">
    <property type="entry name" value="vWFA_dom_sf"/>
</dbReference>
<feature type="chain" id="PRO_5043747236" evidence="2">
    <location>
        <begin position="23"/>
        <end position="482"/>
    </location>
</feature>
<dbReference type="CDD" id="cd00037">
    <property type="entry name" value="CLECT"/>
    <property type="match status" value="1"/>
</dbReference>
<dbReference type="SMART" id="SM00034">
    <property type="entry name" value="CLECT"/>
    <property type="match status" value="1"/>
</dbReference>
<gene>
    <name evidence="3" type="primary">WBGene00113190</name>
</gene>
<dbReference type="PROSITE" id="PS50234">
    <property type="entry name" value="VWFA"/>
    <property type="match status" value="1"/>
</dbReference>
<dbReference type="InterPro" id="IPR001304">
    <property type="entry name" value="C-type_lectin-like"/>
</dbReference>
<dbReference type="InterPro" id="IPR016187">
    <property type="entry name" value="CTDL_fold"/>
</dbReference>
<dbReference type="InterPro" id="IPR002035">
    <property type="entry name" value="VWF_A"/>
</dbReference>
<dbReference type="OrthoDB" id="5787490at2759"/>
<evidence type="ECO:0000313" key="4">
    <source>
        <dbReference type="Proteomes" id="UP000005239"/>
    </source>
</evidence>
<dbReference type="Gene3D" id="3.10.100.10">
    <property type="entry name" value="Mannose-Binding Protein A, subunit A"/>
    <property type="match status" value="1"/>
</dbReference>
<feature type="region of interest" description="Disordered" evidence="1">
    <location>
        <begin position="73"/>
        <end position="105"/>
    </location>
</feature>
<organism evidence="3 4">
    <name type="scientific">Pristionchus pacificus</name>
    <name type="common">Parasitic nematode worm</name>
    <dbReference type="NCBI Taxonomy" id="54126"/>
    <lineage>
        <taxon>Eukaryota</taxon>
        <taxon>Metazoa</taxon>
        <taxon>Ecdysozoa</taxon>
        <taxon>Nematoda</taxon>
        <taxon>Chromadorea</taxon>
        <taxon>Rhabditida</taxon>
        <taxon>Rhabditina</taxon>
        <taxon>Diplogasteromorpha</taxon>
        <taxon>Diplogasteroidea</taxon>
        <taxon>Neodiplogasteridae</taxon>
        <taxon>Pristionchus</taxon>
    </lineage>
</organism>
<protein>
    <submittedName>
        <fullName evidence="3">C-type lectin</fullName>
    </submittedName>
</protein>
<dbReference type="AlphaFoldDB" id="A0A2A6CB76"/>
<dbReference type="Gene3D" id="3.40.50.410">
    <property type="entry name" value="von Willebrand factor, type A domain"/>
    <property type="match status" value="1"/>
</dbReference>
<accession>A0A2A6CB76</accession>
<reference evidence="3" key="2">
    <citation type="submission" date="2022-06" db="UniProtKB">
        <authorList>
            <consortium name="EnsemblMetazoa"/>
        </authorList>
    </citation>
    <scope>IDENTIFICATION</scope>
    <source>
        <strain evidence="3">PS312</strain>
    </source>
</reference>
<dbReference type="EnsemblMetazoa" id="PPA23636.1">
    <property type="protein sequence ID" value="PPA23636.1"/>
    <property type="gene ID" value="WBGene00113190"/>
</dbReference>
<feature type="compositionally biased region" description="Low complexity" evidence="1">
    <location>
        <begin position="87"/>
        <end position="105"/>
    </location>
</feature>
<evidence type="ECO:0000313" key="3">
    <source>
        <dbReference type="EnsemblMetazoa" id="PPA23636.1"/>
    </source>
</evidence>
<keyword evidence="2" id="KW-0732">Signal</keyword>
<proteinExistence type="predicted"/>
<dbReference type="PANTHER" id="PTHR31024">
    <property type="entry name" value="C-TYPE LECTIN"/>
    <property type="match status" value="1"/>
</dbReference>
<dbReference type="SUPFAM" id="SSF53300">
    <property type="entry name" value="vWA-like"/>
    <property type="match status" value="1"/>
</dbReference>
<evidence type="ECO:0000256" key="1">
    <source>
        <dbReference type="SAM" id="MobiDB-lite"/>
    </source>
</evidence>
<dbReference type="SUPFAM" id="SSF56436">
    <property type="entry name" value="C-type lectin-like"/>
    <property type="match status" value="1"/>
</dbReference>
<feature type="signal peptide" evidence="2">
    <location>
        <begin position="1"/>
        <end position="22"/>
    </location>
</feature>
<name>A0A2A6CB76_PRIPA</name>
<sequence>MMNLTPLAILLAQVILLSQAASFKINPLQRLTNVQLSCTKVDPGYECFNGMCPESDRTCVKLDKGDTCCLNKNIVQQDDPPPPPTETPEQPSNNEVPPVTDKPVDDTPVVTKKPEATGSFCTCELDESGLAKEWAEQLWMDIVIILDTSAAMGQSGVIETTSIIESFISRMNLNDFSTPKYSRISLITASQWPKARNTMIFTTSSICHLTVISLPSKPNPSSSSISQSERILLAFKAAQYLFNFYTPAELHRGQVPRVIYLITNTRPPAKIAAADQFKQDGGTIIVTDFVQEGAVPQPLLANLASPGYFFDDLTLDYTLNLKVFCGLNCFCPSSTGSTHGGKKPTLGCFQPITEPASFDRAVQTCAMVDMGLATIHSEEEEEYLIRVKGLPHWFGLRQDESNQFSWTDKTDHSFSNWAAQEPELEDNQKCAYALKGTSKKIEWFTGNCHLPLYYSCSSAPCSAERYCSEEEIFGLKKMIAHL</sequence>
<dbReference type="InterPro" id="IPR016186">
    <property type="entry name" value="C-type_lectin-like/link_sf"/>
</dbReference>
<keyword evidence="4" id="KW-1185">Reference proteome</keyword>
<dbReference type="PANTHER" id="PTHR31024:SF3">
    <property type="entry name" value="C-TYPE LECTIN-RELATED"/>
    <property type="match status" value="1"/>
</dbReference>
<evidence type="ECO:0000256" key="2">
    <source>
        <dbReference type="SAM" id="SignalP"/>
    </source>
</evidence>
<dbReference type="Pfam" id="PF00092">
    <property type="entry name" value="VWA"/>
    <property type="match status" value="1"/>
</dbReference>
<dbReference type="Proteomes" id="UP000005239">
    <property type="component" value="Unassembled WGS sequence"/>
</dbReference>
<dbReference type="PROSITE" id="PS50041">
    <property type="entry name" value="C_TYPE_LECTIN_2"/>
    <property type="match status" value="1"/>
</dbReference>
<dbReference type="Pfam" id="PF00059">
    <property type="entry name" value="Lectin_C"/>
    <property type="match status" value="1"/>
</dbReference>